<keyword evidence="1" id="KW-0723">Serine/threonine-protein kinase</keyword>
<dbReference type="GO" id="GO:0004686">
    <property type="term" value="F:elongation factor-2 kinase activity"/>
    <property type="evidence" value="ECO:0007669"/>
    <property type="project" value="InterPro"/>
</dbReference>
<reference evidence="8" key="1">
    <citation type="submission" date="2021-02" db="EMBL/GenBank/DDBJ databases">
        <authorList>
            <person name="Nowell W R."/>
        </authorList>
    </citation>
    <scope>NUCLEOTIDE SEQUENCE</scope>
</reference>
<feature type="compositionally biased region" description="Acidic residues" evidence="6">
    <location>
        <begin position="35"/>
        <end position="52"/>
    </location>
</feature>
<evidence type="ECO:0000256" key="5">
    <source>
        <dbReference type="ARBA" id="ARBA00022840"/>
    </source>
</evidence>
<dbReference type="FunFam" id="3.20.200.10:FF:000002">
    <property type="entry name" value="Eukaryotic elongation factor 2 kinase"/>
    <property type="match status" value="1"/>
</dbReference>
<dbReference type="Gene3D" id="1.25.40.10">
    <property type="entry name" value="Tetratricopeptide repeat domain"/>
    <property type="match status" value="1"/>
</dbReference>
<dbReference type="InterPro" id="IPR011009">
    <property type="entry name" value="Kinase-like_dom_sf"/>
</dbReference>
<dbReference type="Gene3D" id="3.20.200.10">
    <property type="entry name" value="MHCK/EF2 kinase"/>
    <property type="match status" value="1"/>
</dbReference>
<dbReference type="SUPFAM" id="SSF81901">
    <property type="entry name" value="HCP-like"/>
    <property type="match status" value="1"/>
</dbReference>
<dbReference type="EMBL" id="CAJNOJ010000002">
    <property type="protein sequence ID" value="CAF0726871.1"/>
    <property type="molecule type" value="Genomic_DNA"/>
</dbReference>
<feature type="compositionally biased region" description="Basic and acidic residues" evidence="6">
    <location>
        <begin position="75"/>
        <end position="84"/>
    </location>
</feature>
<evidence type="ECO:0000256" key="6">
    <source>
        <dbReference type="SAM" id="MobiDB-lite"/>
    </source>
</evidence>
<dbReference type="InterPro" id="IPR011990">
    <property type="entry name" value="TPR-like_helical_dom_sf"/>
</dbReference>
<dbReference type="SUPFAM" id="SSF56112">
    <property type="entry name" value="Protein kinase-like (PK-like)"/>
    <property type="match status" value="1"/>
</dbReference>
<keyword evidence="3" id="KW-0547">Nucleotide-binding</keyword>
<keyword evidence="5" id="KW-0067">ATP-binding</keyword>
<dbReference type="InterPro" id="IPR047588">
    <property type="entry name" value="eEF2K_a_kinase_dom"/>
</dbReference>
<dbReference type="OrthoDB" id="301415at2759"/>
<sequence length="792" mass="90244">MTQQAINEVLNINVSPSIVKHETNQCTNRKLSEKADDDDDDLIFGALDDEDSSKEKIDEVSPSSDEGIQLTSSMDRVEKRERSHSSMNDDWENMLPLTESDALLNTTNVQPTNGKDSSDQIIGMSNFRVKHRLRRRSKPNSLVRWKNAVKKAVLLKDPWHDFVIDQYPEENVTRHEFDPVKRTWHISQIKIKIESKPFAHGSMRECFRLKKFSIFSAHHDWNHSSNYIAKRYIDDVPMSRYFDDVMMQMTTKLWGTHYNRHNPPKKVDIVQMSVLEFQDRPGRPYYHLERFIDGNYIKYNSNSGFVCDDALRHTPQAFSHFTFEASCHEQIVVDIQGVGDLYTDPQIHTNLGFEYGEGNLGIRGMALFFSTHECNAICARLDLTPFDLSTAERERQSQQHTSSPSYNLNFSSQTACRGSEEPLQGLSKFGSILRRLRSQSSISEDDSDGYVSEASSITAANAQMIDQNLLLLKTEQFMATFSEENILLASSATKVKVPTSPASASLTHPSPNYYSRSHSDSVFNIDDIYNAQLPDKYKNSHRPSSVMLEKAELEKFQQISACYDKYESILGQIHLEMCKYYQVGRFSELGSEEFDQTSAIYHLDLAAELCVTEAIFALAKIYLDLPRDLLPNYHAPISKELFQKGLELMTRASECLEIEANLYLAQTYDRGSSGALEPDWKQAAEYYEKYIRLREKESNDIDEDSGTCESNPRKLVDNAVPFHDQHDVVARLATLYKTGGNNLSCNYQRAGDLFTKAAEMATAAMKGRLANKYYGAAEEAYGMEPEEETETN</sequence>
<dbReference type="CDD" id="cd16967">
    <property type="entry name" value="Alpha_kinase_eEF2K"/>
    <property type="match status" value="1"/>
</dbReference>
<dbReference type="PANTHER" id="PTHR45992:SF2">
    <property type="entry name" value="EUKARYOTIC ELONGATION FACTOR 2 KINASE"/>
    <property type="match status" value="1"/>
</dbReference>
<dbReference type="Proteomes" id="UP000663852">
    <property type="component" value="Unassembled WGS sequence"/>
</dbReference>
<evidence type="ECO:0000259" key="7">
    <source>
        <dbReference type="PROSITE" id="PS51158"/>
    </source>
</evidence>
<feature type="compositionally biased region" description="Polar residues" evidence="6">
    <location>
        <begin position="61"/>
        <end position="74"/>
    </location>
</feature>
<evidence type="ECO:0000256" key="4">
    <source>
        <dbReference type="ARBA" id="ARBA00022777"/>
    </source>
</evidence>
<organism evidence="8 9">
    <name type="scientific">Adineta ricciae</name>
    <name type="common">Rotifer</name>
    <dbReference type="NCBI Taxonomy" id="249248"/>
    <lineage>
        <taxon>Eukaryota</taxon>
        <taxon>Metazoa</taxon>
        <taxon>Spiralia</taxon>
        <taxon>Gnathifera</taxon>
        <taxon>Rotifera</taxon>
        <taxon>Eurotatoria</taxon>
        <taxon>Bdelloidea</taxon>
        <taxon>Adinetida</taxon>
        <taxon>Adinetidae</taxon>
        <taxon>Adineta</taxon>
    </lineage>
</organism>
<proteinExistence type="predicted"/>
<gene>
    <name evidence="8" type="ORF">EDS130_LOCUS774</name>
</gene>
<dbReference type="InterPro" id="IPR051852">
    <property type="entry name" value="Alpha-type_PK"/>
</dbReference>
<dbReference type="AlphaFoldDB" id="A0A813MM19"/>
<evidence type="ECO:0000256" key="1">
    <source>
        <dbReference type="ARBA" id="ARBA00022527"/>
    </source>
</evidence>
<name>A0A813MM19_ADIRI</name>
<accession>A0A813MM19</accession>
<keyword evidence="2" id="KW-0808">Transferase</keyword>
<evidence type="ECO:0000256" key="3">
    <source>
        <dbReference type="ARBA" id="ARBA00022741"/>
    </source>
</evidence>
<dbReference type="GO" id="GO:0005524">
    <property type="term" value="F:ATP binding"/>
    <property type="evidence" value="ECO:0007669"/>
    <property type="project" value="UniProtKB-KW"/>
</dbReference>
<dbReference type="GO" id="GO:0031037">
    <property type="term" value="P:myosin II filament disassembly"/>
    <property type="evidence" value="ECO:0007669"/>
    <property type="project" value="TreeGrafter"/>
</dbReference>
<dbReference type="InterPro" id="IPR004166">
    <property type="entry name" value="a-kinase_dom"/>
</dbReference>
<dbReference type="Gene3D" id="3.30.200.20">
    <property type="entry name" value="Phosphorylase Kinase, domain 1"/>
    <property type="match status" value="2"/>
</dbReference>
<feature type="region of interest" description="Disordered" evidence="6">
    <location>
        <begin position="29"/>
        <end position="92"/>
    </location>
</feature>
<evidence type="ECO:0000313" key="9">
    <source>
        <dbReference type="Proteomes" id="UP000663852"/>
    </source>
</evidence>
<dbReference type="SMART" id="SM00811">
    <property type="entry name" value="Alpha_kinase"/>
    <property type="match status" value="1"/>
</dbReference>
<evidence type="ECO:0000256" key="2">
    <source>
        <dbReference type="ARBA" id="ARBA00022679"/>
    </source>
</evidence>
<dbReference type="PROSITE" id="PS51158">
    <property type="entry name" value="ALPHA_KINASE"/>
    <property type="match status" value="1"/>
</dbReference>
<comment type="caution">
    <text evidence="8">The sequence shown here is derived from an EMBL/GenBank/DDBJ whole genome shotgun (WGS) entry which is preliminary data.</text>
</comment>
<dbReference type="Pfam" id="PF02816">
    <property type="entry name" value="Alpha_kinase"/>
    <property type="match status" value="1"/>
</dbReference>
<keyword evidence="4" id="KW-0418">Kinase</keyword>
<feature type="domain" description="Alpha-type protein kinase" evidence="7">
    <location>
        <begin position="176"/>
        <end position="386"/>
    </location>
</feature>
<dbReference type="PANTHER" id="PTHR45992">
    <property type="entry name" value="EUKARYOTIC ELONGATION FACTOR 2 KINASE-RELATED"/>
    <property type="match status" value="1"/>
</dbReference>
<evidence type="ECO:0000313" key="8">
    <source>
        <dbReference type="EMBL" id="CAF0726871.1"/>
    </source>
</evidence>
<dbReference type="GO" id="GO:1903013">
    <property type="term" value="P:response to differentiation-inducing factor 1"/>
    <property type="evidence" value="ECO:0007669"/>
    <property type="project" value="TreeGrafter"/>
</dbReference>
<protein>
    <recommendedName>
        <fullName evidence="7">Alpha-type protein kinase domain-containing protein</fullName>
    </recommendedName>
</protein>